<dbReference type="Pfam" id="PF14462">
    <property type="entry name" value="Prok-E2_E"/>
    <property type="match status" value="1"/>
</dbReference>
<dbReference type="AlphaFoldDB" id="A0A2S7WIZ6"/>
<keyword evidence="2" id="KW-1185">Reference proteome</keyword>
<evidence type="ECO:0000313" key="2">
    <source>
        <dbReference type="Proteomes" id="UP000239068"/>
    </source>
</evidence>
<evidence type="ECO:0000313" key="1">
    <source>
        <dbReference type="EMBL" id="PQJ77579.1"/>
    </source>
</evidence>
<dbReference type="InterPro" id="IPR025701">
    <property type="entry name" value="UBQ-conjugat_E2_E"/>
</dbReference>
<reference evidence="1 2" key="1">
    <citation type="submission" date="2016-12" db="EMBL/GenBank/DDBJ databases">
        <title>Trade-off between light-utilization and light-protection in marine flavobacteria.</title>
        <authorList>
            <person name="Kumagai Y."/>
            <person name="Yoshizawa S."/>
            <person name="Kogure K."/>
            <person name="Iwasaki W."/>
        </authorList>
    </citation>
    <scope>NUCLEOTIDE SEQUENCE [LARGE SCALE GENOMIC DNA]</scope>
    <source>
        <strain evidence="1 2">ATCC 43844</strain>
    </source>
</reference>
<name>A0A2S7WIZ6_9FLAO</name>
<dbReference type="Proteomes" id="UP000239068">
    <property type="component" value="Unassembled WGS sequence"/>
</dbReference>
<gene>
    <name evidence="1" type="ORF">BTO16_11645</name>
</gene>
<sequence length="133" mass="15718">MKTDLNLITQSDKDFLSKLPNEVNIVNERNLNWIIIRDFLLPNGYNEKKADIAILIHPQYPTAQLDMIYFYPALMRTDKKPIGALTPRNIEGKVYQQWSRHRKPSNKWNSEIDDIESHLDLMMNCLKAEFDKR</sequence>
<protein>
    <recommendedName>
        <fullName evidence="3">UBC core domain-containing protein</fullName>
    </recommendedName>
</protein>
<dbReference type="EMBL" id="MSCM01000002">
    <property type="protein sequence ID" value="PQJ77579.1"/>
    <property type="molecule type" value="Genomic_DNA"/>
</dbReference>
<comment type="caution">
    <text evidence="1">The sequence shown here is derived from an EMBL/GenBank/DDBJ whole genome shotgun (WGS) entry which is preliminary data.</text>
</comment>
<evidence type="ECO:0008006" key="3">
    <source>
        <dbReference type="Google" id="ProtNLM"/>
    </source>
</evidence>
<organism evidence="1 2">
    <name type="scientific">Polaribacter glomeratus</name>
    <dbReference type="NCBI Taxonomy" id="102"/>
    <lineage>
        <taxon>Bacteria</taxon>
        <taxon>Pseudomonadati</taxon>
        <taxon>Bacteroidota</taxon>
        <taxon>Flavobacteriia</taxon>
        <taxon>Flavobacteriales</taxon>
        <taxon>Flavobacteriaceae</taxon>
    </lineage>
</organism>
<accession>A0A2S7WIZ6</accession>
<proteinExistence type="predicted"/>